<name>A0A8S9VBK9_PHYIN</name>
<dbReference type="AlphaFoldDB" id="A0A8S9VBK9"/>
<comment type="caution">
    <text evidence="1">The sequence shown here is derived from an EMBL/GenBank/DDBJ whole genome shotgun (WGS) entry which is preliminary data.</text>
</comment>
<accession>A0A8S9VBK9</accession>
<organism evidence="1 2">
    <name type="scientific">Phytophthora infestans</name>
    <name type="common">Potato late blight agent</name>
    <name type="synonym">Botrytis infestans</name>
    <dbReference type="NCBI Taxonomy" id="4787"/>
    <lineage>
        <taxon>Eukaryota</taxon>
        <taxon>Sar</taxon>
        <taxon>Stramenopiles</taxon>
        <taxon>Oomycota</taxon>
        <taxon>Peronosporomycetes</taxon>
        <taxon>Peronosporales</taxon>
        <taxon>Peronosporaceae</taxon>
        <taxon>Phytophthora</taxon>
    </lineage>
</organism>
<protein>
    <submittedName>
        <fullName evidence="1">Uncharacterized protein</fullName>
    </submittedName>
</protein>
<evidence type="ECO:0000313" key="2">
    <source>
        <dbReference type="Proteomes" id="UP000704712"/>
    </source>
</evidence>
<evidence type="ECO:0000313" key="1">
    <source>
        <dbReference type="EMBL" id="KAF4147938.1"/>
    </source>
</evidence>
<gene>
    <name evidence="1" type="ORF">GN958_ATG02900</name>
</gene>
<dbReference type="EMBL" id="JAACNO010000390">
    <property type="protein sequence ID" value="KAF4147938.1"/>
    <property type="molecule type" value="Genomic_DNA"/>
</dbReference>
<reference evidence="1" key="1">
    <citation type="submission" date="2020-03" db="EMBL/GenBank/DDBJ databases">
        <title>Hybrid Assembly of Korean Phytophthora infestans isolates.</title>
        <authorList>
            <person name="Prokchorchik M."/>
            <person name="Lee Y."/>
            <person name="Seo J."/>
            <person name="Cho J.-H."/>
            <person name="Park Y.-E."/>
            <person name="Jang D.-C."/>
            <person name="Im J.-S."/>
            <person name="Choi J.-G."/>
            <person name="Park H.-J."/>
            <person name="Lee G.-B."/>
            <person name="Lee Y.-G."/>
            <person name="Hong S.-Y."/>
            <person name="Cho K."/>
            <person name="Sohn K.H."/>
        </authorList>
    </citation>
    <scope>NUCLEOTIDE SEQUENCE</scope>
    <source>
        <strain evidence="1">KR_2_A2</strain>
    </source>
</reference>
<proteinExistence type="predicted"/>
<dbReference type="Proteomes" id="UP000704712">
    <property type="component" value="Unassembled WGS sequence"/>
</dbReference>
<sequence>MGRTHSKGTGRKPNRYTWIALDHAHKLELLTYLVAGHDVGEDIAHFYPSCPGNAKTRKLQQISK</sequence>